<name>A0A6L9XXQ8_9MICO</name>
<evidence type="ECO:0000256" key="4">
    <source>
        <dbReference type="ARBA" id="ARBA00023136"/>
    </source>
</evidence>
<keyword evidence="2 5" id="KW-0812">Transmembrane</keyword>
<organism evidence="6 7">
    <name type="scientific">Leifsonia tongyongensis</name>
    <dbReference type="NCBI Taxonomy" id="1268043"/>
    <lineage>
        <taxon>Bacteria</taxon>
        <taxon>Bacillati</taxon>
        <taxon>Actinomycetota</taxon>
        <taxon>Actinomycetes</taxon>
        <taxon>Micrococcales</taxon>
        <taxon>Microbacteriaceae</taxon>
        <taxon>Leifsonia</taxon>
    </lineage>
</organism>
<gene>
    <name evidence="6" type="ORF">G3T36_07870</name>
</gene>
<protein>
    <submittedName>
        <fullName evidence="6">ZIP family metal transporter</fullName>
    </submittedName>
</protein>
<keyword evidence="4 5" id="KW-0472">Membrane</keyword>
<dbReference type="GO" id="GO:0005385">
    <property type="term" value="F:zinc ion transmembrane transporter activity"/>
    <property type="evidence" value="ECO:0007669"/>
    <property type="project" value="TreeGrafter"/>
</dbReference>
<dbReference type="EMBL" id="JAAGWY010000001">
    <property type="protein sequence ID" value="NEN05788.1"/>
    <property type="molecule type" value="Genomic_DNA"/>
</dbReference>
<dbReference type="RefSeq" id="WP_163288958.1">
    <property type="nucleotide sequence ID" value="NZ_JAAGWY010000001.1"/>
</dbReference>
<evidence type="ECO:0000256" key="1">
    <source>
        <dbReference type="ARBA" id="ARBA00004141"/>
    </source>
</evidence>
<proteinExistence type="predicted"/>
<evidence type="ECO:0000313" key="7">
    <source>
        <dbReference type="Proteomes" id="UP000474967"/>
    </source>
</evidence>
<dbReference type="InterPro" id="IPR003689">
    <property type="entry name" value="ZIP"/>
</dbReference>
<comment type="caution">
    <text evidence="6">The sequence shown here is derived from an EMBL/GenBank/DDBJ whole genome shotgun (WGS) entry which is preliminary data.</text>
</comment>
<dbReference type="AlphaFoldDB" id="A0A6L9XXQ8"/>
<feature type="transmembrane region" description="Helical" evidence="5">
    <location>
        <begin position="6"/>
        <end position="24"/>
    </location>
</feature>
<dbReference type="PANTHER" id="PTHR11040:SF205">
    <property type="entry name" value="ZINC TRANSPORTER ZUPT"/>
    <property type="match status" value="1"/>
</dbReference>
<sequence>MNLTNAAILGGIAGVTIFLGLPIGRLGARAVGVRSLLNAITIGVLLFLLWDVLTHAVEPVETALTKAALDHTATWWPFIGLGSLFLGGIIVGLVGLAAYDTWIGARAKLIDPNITDNGGSILHLHEPASRLAFLIAVGIGLHNFSEGLAIGQSAASGELSLAVVLVVGFALHNATEGFGITAPLAGGSRRPSWGQLALLGLIGGGPTVVGSILGGLFVNDALAITFLALAAGSIIYVIIQLLGVALKLGRGYTLYWGILIGLAAGFATDFIVTAAGV</sequence>
<dbReference type="Proteomes" id="UP000474967">
    <property type="component" value="Unassembled WGS sequence"/>
</dbReference>
<feature type="transmembrane region" description="Helical" evidence="5">
    <location>
        <begin position="224"/>
        <end position="246"/>
    </location>
</feature>
<evidence type="ECO:0000256" key="3">
    <source>
        <dbReference type="ARBA" id="ARBA00022989"/>
    </source>
</evidence>
<feature type="transmembrane region" description="Helical" evidence="5">
    <location>
        <begin position="196"/>
        <end position="218"/>
    </location>
</feature>
<dbReference type="Pfam" id="PF02535">
    <property type="entry name" value="Zip"/>
    <property type="match status" value="1"/>
</dbReference>
<comment type="subcellular location">
    <subcellularLocation>
        <location evidence="1">Membrane</location>
        <topology evidence="1">Multi-pass membrane protein</topology>
    </subcellularLocation>
</comment>
<dbReference type="PANTHER" id="PTHR11040">
    <property type="entry name" value="ZINC/IRON TRANSPORTER"/>
    <property type="match status" value="1"/>
</dbReference>
<dbReference type="GO" id="GO:0016020">
    <property type="term" value="C:membrane"/>
    <property type="evidence" value="ECO:0007669"/>
    <property type="project" value="UniProtKB-SubCell"/>
</dbReference>
<evidence type="ECO:0000256" key="5">
    <source>
        <dbReference type="SAM" id="Phobius"/>
    </source>
</evidence>
<evidence type="ECO:0000313" key="6">
    <source>
        <dbReference type="EMBL" id="NEN05788.1"/>
    </source>
</evidence>
<evidence type="ECO:0000256" key="2">
    <source>
        <dbReference type="ARBA" id="ARBA00022692"/>
    </source>
</evidence>
<feature type="transmembrane region" description="Helical" evidence="5">
    <location>
        <begin position="253"/>
        <end position="275"/>
    </location>
</feature>
<feature type="transmembrane region" description="Helical" evidence="5">
    <location>
        <begin position="36"/>
        <end position="53"/>
    </location>
</feature>
<feature type="transmembrane region" description="Helical" evidence="5">
    <location>
        <begin position="73"/>
        <end position="99"/>
    </location>
</feature>
<keyword evidence="3 5" id="KW-1133">Transmembrane helix</keyword>
<keyword evidence="7" id="KW-1185">Reference proteome</keyword>
<reference evidence="6 7" key="1">
    <citation type="journal article" date="2014" name="J. Microbiol.">
        <title>Diaminobutyricibacter tongyongensis gen. nov., sp. nov. and Homoserinibacter gongjuensis gen. nov., sp. nov. belong to the family Microbacteriaceae.</title>
        <authorList>
            <person name="Kim S.J."/>
            <person name="Ahn J.H."/>
            <person name="Weon H.Y."/>
            <person name="Hamada M."/>
            <person name="Suzuki K."/>
            <person name="Kwon S.W."/>
        </authorList>
    </citation>
    <scope>NUCLEOTIDE SEQUENCE [LARGE SCALE GENOMIC DNA]</scope>
    <source>
        <strain evidence="6 7">NBRC 108724</strain>
    </source>
</reference>
<accession>A0A6L9XXQ8</accession>